<organism evidence="7 8">
    <name type="scientific">Conidiobolus coronatus (strain ATCC 28846 / CBS 209.66 / NRRL 28638)</name>
    <name type="common">Delacroixia coronata</name>
    <dbReference type="NCBI Taxonomy" id="796925"/>
    <lineage>
        <taxon>Eukaryota</taxon>
        <taxon>Fungi</taxon>
        <taxon>Fungi incertae sedis</taxon>
        <taxon>Zoopagomycota</taxon>
        <taxon>Entomophthoromycotina</taxon>
        <taxon>Entomophthoromycetes</taxon>
        <taxon>Entomophthorales</taxon>
        <taxon>Ancylistaceae</taxon>
        <taxon>Conidiobolus</taxon>
    </lineage>
</organism>
<dbReference type="GO" id="GO:0006302">
    <property type="term" value="P:double-strand break repair"/>
    <property type="evidence" value="ECO:0007669"/>
    <property type="project" value="TreeGrafter"/>
</dbReference>
<dbReference type="PANTHER" id="PTHR10459">
    <property type="entry name" value="DNA LIGASE"/>
    <property type="match status" value="1"/>
</dbReference>
<dbReference type="InterPro" id="IPR012317">
    <property type="entry name" value="Poly(ADP-ribose)pol_cat_dom"/>
</dbReference>
<dbReference type="GO" id="GO:1990404">
    <property type="term" value="F:NAD+-protein mono-ADP-ribosyltransferase activity"/>
    <property type="evidence" value="ECO:0007669"/>
    <property type="project" value="TreeGrafter"/>
</dbReference>
<dbReference type="PANTHER" id="PTHR10459:SF60">
    <property type="entry name" value="POLY [ADP-RIBOSE] POLYMERASE 2"/>
    <property type="match status" value="1"/>
</dbReference>
<dbReference type="STRING" id="796925.A0A137NUY6"/>
<reference evidence="7 8" key="1">
    <citation type="journal article" date="2015" name="Genome Biol. Evol.">
        <title>Phylogenomic analyses indicate that early fungi evolved digesting cell walls of algal ancestors of land plants.</title>
        <authorList>
            <person name="Chang Y."/>
            <person name="Wang S."/>
            <person name="Sekimoto S."/>
            <person name="Aerts A.L."/>
            <person name="Choi C."/>
            <person name="Clum A."/>
            <person name="LaButti K.M."/>
            <person name="Lindquist E.A."/>
            <person name="Yee Ngan C."/>
            <person name="Ohm R.A."/>
            <person name="Salamov A.A."/>
            <person name="Grigoriev I.V."/>
            <person name="Spatafora J.W."/>
            <person name="Berbee M.L."/>
        </authorList>
    </citation>
    <scope>NUCLEOTIDE SEQUENCE [LARGE SCALE GENOMIC DNA]</scope>
    <source>
        <strain evidence="7 8">NRRL 28638</strain>
    </source>
</reference>
<dbReference type="EMBL" id="KQ964710">
    <property type="protein sequence ID" value="KXN66566.1"/>
    <property type="molecule type" value="Genomic_DNA"/>
</dbReference>
<proteinExistence type="predicted"/>
<dbReference type="PROSITE" id="PS51059">
    <property type="entry name" value="PARP_CATALYTIC"/>
    <property type="match status" value="1"/>
</dbReference>
<feature type="domain" description="PARP catalytic" evidence="6">
    <location>
        <begin position="1"/>
        <end position="156"/>
    </location>
</feature>
<dbReference type="OrthoDB" id="7684545at2759"/>
<comment type="catalytic activity">
    <reaction evidence="4">
        <text>NAD(+) + (ADP-D-ribosyl)n-acceptor = nicotinamide + (ADP-D-ribosyl)n+1-acceptor + H(+).</text>
        <dbReference type="EC" id="2.4.2.30"/>
    </reaction>
</comment>
<evidence type="ECO:0000256" key="2">
    <source>
        <dbReference type="ARBA" id="ARBA00022679"/>
    </source>
</evidence>
<keyword evidence="1 5" id="KW-0328">Glycosyltransferase</keyword>
<evidence type="ECO:0000256" key="5">
    <source>
        <dbReference type="RuleBase" id="RU362114"/>
    </source>
</evidence>
<keyword evidence="8" id="KW-1185">Reference proteome</keyword>
<keyword evidence="2 5" id="KW-0808">Transferase</keyword>
<evidence type="ECO:0000259" key="6">
    <source>
        <dbReference type="PROSITE" id="PS51059"/>
    </source>
</evidence>
<gene>
    <name evidence="7" type="ORF">CONCODRAFT_11551</name>
</gene>
<dbReference type="Gene3D" id="3.90.228.10">
    <property type="match status" value="1"/>
</dbReference>
<dbReference type="GO" id="GO:0070212">
    <property type="term" value="P:protein poly-ADP-ribosylation"/>
    <property type="evidence" value="ECO:0007669"/>
    <property type="project" value="TreeGrafter"/>
</dbReference>
<sequence length="156" mass="17515">MLKRLRLLNIGDNDIKIGFITRKDNDINRISSMYRNTNRNYINNRVKSVFKVQIGKFNIRFKSKANIIGNVQVVWHGTIKRNIVSILIRGLLLSITLTGRTNGGSYGSGICFSNSSSKSLRFCREWANISAMPTTTVYLVLASVAAGKYDTSGDYQ</sequence>
<protein>
    <recommendedName>
        <fullName evidence="5">Poly [ADP-ribose] polymerase</fullName>
        <shortName evidence="5">PARP</shortName>
        <ecNumber evidence="5">2.4.2.-</ecNumber>
    </recommendedName>
</protein>
<evidence type="ECO:0000256" key="4">
    <source>
        <dbReference type="ARBA" id="ARBA00033987"/>
    </source>
</evidence>
<evidence type="ECO:0000256" key="1">
    <source>
        <dbReference type="ARBA" id="ARBA00022676"/>
    </source>
</evidence>
<name>A0A137NUY6_CONC2</name>
<dbReference type="Pfam" id="PF00644">
    <property type="entry name" value="PARP"/>
    <property type="match status" value="1"/>
</dbReference>
<dbReference type="AlphaFoldDB" id="A0A137NUY6"/>
<dbReference type="InterPro" id="IPR050800">
    <property type="entry name" value="ARTD/PARP"/>
</dbReference>
<evidence type="ECO:0000313" key="7">
    <source>
        <dbReference type="EMBL" id="KXN66566.1"/>
    </source>
</evidence>
<dbReference type="EC" id="2.4.2.-" evidence="5"/>
<evidence type="ECO:0000256" key="3">
    <source>
        <dbReference type="ARBA" id="ARBA00023027"/>
    </source>
</evidence>
<keyword evidence="3 5" id="KW-0520">NAD</keyword>
<accession>A0A137NUY6</accession>
<dbReference type="Proteomes" id="UP000070444">
    <property type="component" value="Unassembled WGS sequence"/>
</dbReference>
<dbReference type="GO" id="GO:0005730">
    <property type="term" value="C:nucleolus"/>
    <property type="evidence" value="ECO:0007669"/>
    <property type="project" value="TreeGrafter"/>
</dbReference>
<evidence type="ECO:0000313" key="8">
    <source>
        <dbReference type="Proteomes" id="UP000070444"/>
    </source>
</evidence>
<dbReference type="GO" id="GO:0003950">
    <property type="term" value="F:NAD+ poly-ADP-ribosyltransferase activity"/>
    <property type="evidence" value="ECO:0007669"/>
    <property type="project" value="UniProtKB-UniRule"/>
</dbReference>
<dbReference type="SUPFAM" id="SSF56399">
    <property type="entry name" value="ADP-ribosylation"/>
    <property type="match status" value="1"/>
</dbReference>